<name>A0A0G0PZK1_UNCC2</name>
<gene>
    <name evidence="1" type="ORF">UT18_C0007G0107</name>
</gene>
<sequence length="157" mass="18034">MRIKTGLYEILGEAELEEKDMYAIQYVNLSKVLISDIEKALQDIRNAKETDPKIAGAISAKNYPSTSAGILKDGRVAVWLNELVLSEDPDTYITHDYNIVLRLPRAPQFIEINAPIFEENDDISFMAYYPDEFQEVLKELANDLRPYKSQLLKYLKD</sequence>
<comment type="caution">
    <text evidence="1">The sequence shown here is derived from an EMBL/GenBank/DDBJ whole genome shotgun (WGS) entry which is preliminary data.</text>
</comment>
<accession>A0A0G0PZK1</accession>
<organism evidence="1 2">
    <name type="scientific">candidate division CPR2 bacterium GW2011_GWC2_39_10</name>
    <dbReference type="NCBI Taxonomy" id="1618345"/>
    <lineage>
        <taxon>Bacteria</taxon>
        <taxon>Bacteria division CPR2</taxon>
    </lineage>
</organism>
<proteinExistence type="predicted"/>
<evidence type="ECO:0000313" key="2">
    <source>
        <dbReference type="Proteomes" id="UP000034207"/>
    </source>
</evidence>
<protein>
    <submittedName>
        <fullName evidence="1">Uncharacterized protein</fullName>
    </submittedName>
</protein>
<dbReference type="EMBL" id="LBVV01000007">
    <property type="protein sequence ID" value="KKQ94851.1"/>
    <property type="molecule type" value="Genomic_DNA"/>
</dbReference>
<evidence type="ECO:0000313" key="1">
    <source>
        <dbReference type="EMBL" id="KKQ94851.1"/>
    </source>
</evidence>
<dbReference type="Proteomes" id="UP000034207">
    <property type="component" value="Unassembled WGS sequence"/>
</dbReference>
<reference evidence="1 2" key="1">
    <citation type="journal article" date="2015" name="Nature">
        <title>rRNA introns, odd ribosomes, and small enigmatic genomes across a large radiation of phyla.</title>
        <authorList>
            <person name="Brown C.T."/>
            <person name="Hug L.A."/>
            <person name="Thomas B.C."/>
            <person name="Sharon I."/>
            <person name="Castelle C.J."/>
            <person name="Singh A."/>
            <person name="Wilkins M.J."/>
            <person name="Williams K.H."/>
            <person name="Banfield J.F."/>
        </authorList>
    </citation>
    <scope>NUCLEOTIDE SEQUENCE [LARGE SCALE GENOMIC DNA]</scope>
</reference>
<dbReference type="AlphaFoldDB" id="A0A0G0PZK1"/>